<proteinExistence type="inferred from homology"/>
<protein>
    <recommendedName>
        <fullName evidence="8">Protein Spindly</fullName>
    </recommendedName>
    <alternativeName>
        <fullName evidence="8">Coiled-coil domain-containing protein 99</fullName>
    </alternativeName>
    <alternativeName>
        <fullName evidence="8">Spindle apparatus coiled-coil domain-containing protein 1</fullName>
    </alternativeName>
</protein>
<evidence type="ECO:0000256" key="3">
    <source>
        <dbReference type="ARBA" id="ARBA00022776"/>
    </source>
</evidence>
<dbReference type="EMBL" id="RHFK02000022">
    <property type="protein sequence ID" value="TWW55888.1"/>
    <property type="molecule type" value="Genomic_DNA"/>
</dbReference>
<dbReference type="HAMAP" id="MF_03041">
    <property type="entry name" value="SPDLY"/>
    <property type="match status" value="1"/>
</dbReference>
<comment type="function">
    <text evidence="8">Required for the localization of dynein and dynactin to the mitotic kintochore. Dynein is believed to control the initial lateral interaction between the kinetochore and spindle microtubules and to facilitate the subsequent formation of end-on kinetochore-microtubule attachments mediated by the NDC80 complex.</text>
</comment>
<dbReference type="GO" id="GO:0007094">
    <property type="term" value="P:mitotic spindle assembly checkpoint signaling"/>
    <property type="evidence" value="ECO:0007669"/>
    <property type="project" value="InterPro"/>
</dbReference>
<comment type="subcellular location">
    <subcellularLocation>
        <location evidence="8">Chromosome</location>
        <location evidence="8">Centromere</location>
        <location evidence="8">Kinetochore</location>
    </subcellularLocation>
</comment>
<keyword evidence="7 8" id="KW-0137">Centromere</keyword>
<feature type="coiled-coil region" evidence="8">
    <location>
        <begin position="420"/>
        <end position="454"/>
    </location>
</feature>
<evidence type="ECO:0000256" key="9">
    <source>
        <dbReference type="SAM" id="MobiDB-lite"/>
    </source>
</evidence>
<evidence type="ECO:0000256" key="5">
    <source>
        <dbReference type="ARBA" id="ARBA00023054"/>
    </source>
</evidence>
<keyword evidence="5 8" id="KW-0175">Coiled coil</keyword>
<dbReference type="GO" id="GO:0007080">
    <property type="term" value="P:mitotic metaphase chromosome alignment"/>
    <property type="evidence" value="ECO:0007669"/>
    <property type="project" value="TreeGrafter"/>
</dbReference>
<dbReference type="GO" id="GO:0000132">
    <property type="term" value="P:establishment of mitotic spindle orientation"/>
    <property type="evidence" value="ECO:0007669"/>
    <property type="project" value="TreeGrafter"/>
</dbReference>
<feature type="coiled-coil region" evidence="8">
    <location>
        <begin position="123"/>
        <end position="217"/>
    </location>
</feature>
<keyword evidence="1 8" id="KW-0158">Chromosome</keyword>
<dbReference type="InterPro" id="IPR028593">
    <property type="entry name" value="SPDLY_chordates"/>
</dbReference>
<sequence length="585" mass="68032">MVNFYTTTLGMQVITFKMAEEQLQRLRAQLKEREEQVHKAAQAGLDLLNQQVELQDKLEEQRVEMTSALEALEQEKYSLQKELELKTRMLQSLESDFDYMKKQQMQDAQEQQQHREQLHSTALSELNNQILRLQSSLEESKLNEKQLKHKLETQTETLNNKLEELRALNERTGSSMASEMMDVQIKIIDLENAKVELEQKLQECQYSEQQLEQTKSNLQLCLEHITEEKEKREKEAVSWFNAFEKSREANRDLQIQLDQVLQQAQDPNSKGNSLFAELEDKRAEMERQFISMKVQYQSLQKQQDFSKQQLQRMKVQIATLMQLQGSRADSAQVERLQSMLSEKNGEIQNLMVKLQRLEKVELTLKVQSANPTPETGDGLDYTYYTDLLKMKLDNAVKDTERLGDELSLQRMKSLSESQRALELERKLFSSERLLQQAQSDKMKLQLRVEELQHKYEPKESKRNLTEKRKKVKLPVDVAPSSKEPLKRFEQVLSVEMEETNTKTTDTEVQCVPKTEILSSTQVSLPVSESGLRPSKCVKTNTDVPVEIPNPRSPVNDCKEKQERKEKVEMIHVGSVSTMENECAQQ</sequence>
<dbReference type="InterPro" id="IPR051149">
    <property type="entry name" value="Spindly/BICDR_Dynein_Adapter"/>
</dbReference>
<keyword evidence="3 8" id="KW-0498">Mitosis</keyword>
<dbReference type="GO" id="GO:0051301">
    <property type="term" value="P:cell division"/>
    <property type="evidence" value="ECO:0007669"/>
    <property type="project" value="UniProtKB-KW"/>
</dbReference>
<evidence type="ECO:0000256" key="2">
    <source>
        <dbReference type="ARBA" id="ARBA00022618"/>
    </source>
</evidence>
<evidence type="ECO:0000256" key="7">
    <source>
        <dbReference type="ARBA" id="ARBA00023328"/>
    </source>
</evidence>
<feature type="coiled-coil region" evidence="8">
    <location>
        <begin position="243"/>
        <end position="360"/>
    </location>
</feature>
<dbReference type="PANTHER" id="PTHR32123:SF9">
    <property type="entry name" value="PROTEIN SPINDLY"/>
    <property type="match status" value="1"/>
</dbReference>
<organism evidence="10 11">
    <name type="scientific">Takifugu flavidus</name>
    <name type="common">sansaifugu</name>
    <dbReference type="NCBI Taxonomy" id="433684"/>
    <lineage>
        <taxon>Eukaryota</taxon>
        <taxon>Metazoa</taxon>
        <taxon>Chordata</taxon>
        <taxon>Craniata</taxon>
        <taxon>Vertebrata</taxon>
        <taxon>Euteleostomi</taxon>
        <taxon>Actinopterygii</taxon>
        <taxon>Neopterygii</taxon>
        <taxon>Teleostei</taxon>
        <taxon>Neoteleostei</taxon>
        <taxon>Acanthomorphata</taxon>
        <taxon>Eupercaria</taxon>
        <taxon>Tetraodontiformes</taxon>
        <taxon>Tetradontoidea</taxon>
        <taxon>Tetraodontidae</taxon>
        <taxon>Takifugu</taxon>
    </lineage>
</organism>
<dbReference type="GO" id="GO:0043515">
    <property type="term" value="F:kinetochore binding"/>
    <property type="evidence" value="ECO:0007669"/>
    <property type="project" value="UniProtKB-UniRule"/>
</dbReference>
<feature type="coiled-coil region" evidence="8">
    <location>
        <begin position="16"/>
        <end position="89"/>
    </location>
</feature>
<comment type="similarity">
    <text evidence="8">Belongs to the Spindly family.</text>
</comment>
<dbReference type="GO" id="GO:0034501">
    <property type="term" value="P:protein localization to kinetochore"/>
    <property type="evidence" value="ECO:0007669"/>
    <property type="project" value="UniProtKB-UniRule"/>
</dbReference>
<dbReference type="GO" id="GO:0000922">
    <property type="term" value="C:spindle pole"/>
    <property type="evidence" value="ECO:0007669"/>
    <property type="project" value="TreeGrafter"/>
</dbReference>
<evidence type="ECO:0000256" key="6">
    <source>
        <dbReference type="ARBA" id="ARBA00023306"/>
    </source>
</evidence>
<keyword evidence="11" id="KW-1185">Reference proteome</keyword>
<evidence type="ECO:0000313" key="10">
    <source>
        <dbReference type="EMBL" id="TWW55888.1"/>
    </source>
</evidence>
<keyword evidence="4 8" id="KW-0995">Kinetochore</keyword>
<dbReference type="AlphaFoldDB" id="A0A5C6MMN1"/>
<comment type="caution">
    <text evidence="10">The sequence shown here is derived from an EMBL/GenBank/DDBJ whole genome shotgun (WGS) entry which is preliminary data.</text>
</comment>
<evidence type="ECO:0000256" key="4">
    <source>
        <dbReference type="ARBA" id="ARBA00022838"/>
    </source>
</evidence>
<evidence type="ECO:0000256" key="8">
    <source>
        <dbReference type="HAMAP-Rule" id="MF_03041"/>
    </source>
</evidence>
<dbReference type="PANTHER" id="PTHR32123">
    <property type="entry name" value="BICD FAMILY-LIKE CARGO ADAPTER"/>
    <property type="match status" value="1"/>
</dbReference>
<feature type="region of interest" description="Disordered" evidence="9">
    <location>
        <begin position="542"/>
        <end position="563"/>
    </location>
</feature>
<evidence type="ECO:0000256" key="1">
    <source>
        <dbReference type="ARBA" id="ARBA00022454"/>
    </source>
</evidence>
<gene>
    <name evidence="8" type="primary">SPDL1</name>
    <name evidence="8" type="synonym">CCDC99</name>
    <name evidence="10" type="ORF">D4764_09G0009380</name>
</gene>
<accession>A0A5C6MMN1</accession>
<dbReference type="GO" id="GO:0000940">
    <property type="term" value="C:outer kinetochore"/>
    <property type="evidence" value="ECO:0007669"/>
    <property type="project" value="UniProtKB-UniRule"/>
</dbReference>
<dbReference type="Proteomes" id="UP000324091">
    <property type="component" value="Chromosome 9"/>
</dbReference>
<keyword evidence="6 8" id="KW-0131">Cell cycle</keyword>
<name>A0A5C6MMN1_9TELE</name>
<evidence type="ECO:0000313" key="11">
    <source>
        <dbReference type="Proteomes" id="UP000324091"/>
    </source>
</evidence>
<keyword evidence="2 8" id="KW-0132">Cell division</keyword>
<reference evidence="10 11" key="1">
    <citation type="submission" date="2019-04" db="EMBL/GenBank/DDBJ databases">
        <title>Chromosome genome assembly for Takifugu flavidus.</title>
        <authorList>
            <person name="Xiao S."/>
        </authorList>
    </citation>
    <scope>NUCLEOTIDE SEQUENCE [LARGE SCALE GENOMIC DNA]</scope>
    <source>
        <strain evidence="10">HTHZ2018</strain>
        <tissue evidence="10">Muscle</tissue>
    </source>
</reference>